<dbReference type="EMBL" id="FTLG01000221">
    <property type="protein sequence ID" value="SIP74674.1"/>
    <property type="molecule type" value="Genomic_DNA"/>
</dbReference>
<keyword evidence="5" id="KW-1185">Reference proteome</keyword>
<organism evidence="3 4">
    <name type="scientific">Xenorhabdus innexi</name>
    <dbReference type="NCBI Taxonomy" id="290109"/>
    <lineage>
        <taxon>Bacteria</taxon>
        <taxon>Pseudomonadati</taxon>
        <taxon>Pseudomonadota</taxon>
        <taxon>Gammaproteobacteria</taxon>
        <taxon>Enterobacterales</taxon>
        <taxon>Morganellaceae</taxon>
        <taxon>Xenorhabdus</taxon>
    </lineage>
</organism>
<reference evidence="4" key="1">
    <citation type="submission" date="2016-12" db="EMBL/GenBank/DDBJ databases">
        <authorList>
            <person name="Gaudriault S."/>
        </authorList>
    </citation>
    <scope>NUCLEOTIDE SEQUENCE [LARGE SCALE GENOMIC DNA]</scope>
    <source>
        <strain evidence="4">HGB1681 (deposited as PTA-6826 in the American Type Culture Collection)</strain>
    </source>
</reference>
<keyword evidence="1" id="KW-0812">Transmembrane</keyword>
<reference evidence="3" key="2">
    <citation type="submission" date="2016-12" db="EMBL/GenBank/DDBJ databases">
        <authorList>
            <person name="Song W.-J."/>
            <person name="Kurnit D.M."/>
        </authorList>
    </citation>
    <scope>NUCLEOTIDE SEQUENCE [LARGE SCALE GENOMIC DNA]</scope>
    <source>
        <strain evidence="3">HGB1681</strain>
    </source>
</reference>
<reference evidence="2 5" key="3">
    <citation type="journal article" date="2017" name="Nat. Microbiol.">
        <title>Natural product diversity associated with the nematode symbionts Photorhabdus and Xenorhabdus.</title>
        <authorList>
            <person name="Tobias N.J."/>
            <person name="Wolff H."/>
            <person name="Djahanschiri B."/>
            <person name="Grundmann F."/>
            <person name="Kronenwerth M."/>
            <person name="Shi Y.M."/>
            <person name="Simonyi S."/>
            <person name="Grun P."/>
            <person name="Shapiro-Ilan D."/>
            <person name="Pidot S.J."/>
            <person name="Stinear T.P."/>
            <person name="Ebersberger I."/>
            <person name="Bode H.B."/>
        </authorList>
    </citation>
    <scope>NUCLEOTIDE SEQUENCE [LARGE SCALE GENOMIC DNA]</scope>
    <source>
        <strain evidence="2 5">DSM 16336</strain>
    </source>
</reference>
<sequence length="115" mass="13066">MKKKTASRGERWGINVAHFCKWLFKKLKAWDTVSVKKAKSLNIPAWLGHIPAILLFSLVIIIISFSIIITILLITISLAIINILSNTDNLAPWKHGHYDIDGYHYPDGSIDQNDR</sequence>
<dbReference type="OrthoDB" id="6637434at2"/>
<evidence type="ECO:0000313" key="2">
    <source>
        <dbReference type="EMBL" id="PHM28324.1"/>
    </source>
</evidence>
<dbReference type="Proteomes" id="UP000196435">
    <property type="component" value="Unassembled WGS sequence"/>
</dbReference>
<keyword evidence="1" id="KW-0472">Membrane</keyword>
<dbReference type="EMBL" id="NIBU01000097">
    <property type="protein sequence ID" value="PHM28324.1"/>
    <property type="molecule type" value="Genomic_DNA"/>
</dbReference>
<gene>
    <name evidence="2" type="ORF">Xinn_03851</name>
    <name evidence="3" type="ORF">XIS1_760005</name>
</gene>
<name>A0A1N6N0V8_9GAMM</name>
<keyword evidence="1" id="KW-1133">Transmembrane helix</keyword>
<evidence type="ECO:0000313" key="4">
    <source>
        <dbReference type="Proteomes" id="UP000196435"/>
    </source>
</evidence>
<evidence type="ECO:0000313" key="5">
    <source>
        <dbReference type="Proteomes" id="UP000224871"/>
    </source>
</evidence>
<proteinExistence type="predicted"/>
<dbReference type="RefSeq" id="WP_086954023.1">
    <property type="nucleotide sequence ID" value="NZ_CAWNQC010000300.1"/>
</dbReference>
<feature type="transmembrane region" description="Helical" evidence="1">
    <location>
        <begin position="53"/>
        <end position="84"/>
    </location>
</feature>
<dbReference type="Proteomes" id="UP000224871">
    <property type="component" value="Unassembled WGS sequence"/>
</dbReference>
<evidence type="ECO:0008006" key="6">
    <source>
        <dbReference type="Google" id="ProtNLM"/>
    </source>
</evidence>
<evidence type="ECO:0000313" key="3">
    <source>
        <dbReference type="EMBL" id="SIP74674.1"/>
    </source>
</evidence>
<accession>A0A1N6N0V8</accession>
<evidence type="ECO:0000256" key="1">
    <source>
        <dbReference type="SAM" id="Phobius"/>
    </source>
</evidence>
<dbReference type="AlphaFoldDB" id="A0A1N6N0V8"/>
<protein>
    <recommendedName>
        <fullName evidence="6">DUF3742 family protein</fullName>
    </recommendedName>
</protein>